<feature type="transmembrane region" description="Helical" evidence="6">
    <location>
        <begin position="380"/>
        <end position="400"/>
    </location>
</feature>
<dbReference type="EMBL" id="ADMG01000027">
    <property type="protein sequence ID" value="EKB31386.1"/>
    <property type="molecule type" value="Genomic_DNA"/>
</dbReference>
<evidence type="ECO:0000256" key="6">
    <source>
        <dbReference type="SAM" id="Phobius"/>
    </source>
</evidence>
<evidence type="ECO:0000256" key="1">
    <source>
        <dbReference type="ARBA" id="ARBA00004651"/>
    </source>
</evidence>
<dbReference type="AlphaFoldDB" id="K1JMG6"/>
<feature type="transmembrane region" description="Helical" evidence="6">
    <location>
        <begin position="183"/>
        <end position="203"/>
    </location>
</feature>
<dbReference type="InterPro" id="IPR050189">
    <property type="entry name" value="MFS_Efflux_Transporters"/>
</dbReference>
<feature type="transmembrane region" description="Helical" evidence="6">
    <location>
        <begin position="152"/>
        <end position="171"/>
    </location>
</feature>
<keyword evidence="9" id="KW-1185">Reference proteome</keyword>
<dbReference type="InterPro" id="IPR036259">
    <property type="entry name" value="MFS_trans_sf"/>
</dbReference>
<dbReference type="PANTHER" id="PTHR43124">
    <property type="entry name" value="PURINE EFFLUX PUMP PBUE"/>
    <property type="match status" value="1"/>
</dbReference>
<dbReference type="PATRIC" id="fig|742823.3.peg.981"/>
<dbReference type="Pfam" id="PF07690">
    <property type="entry name" value="MFS_1"/>
    <property type="match status" value="1"/>
</dbReference>
<gene>
    <name evidence="8" type="ORF">HMPREF9465_00997</name>
</gene>
<feature type="transmembrane region" description="Helical" evidence="6">
    <location>
        <begin position="316"/>
        <end position="334"/>
    </location>
</feature>
<accession>K1JMG6</accession>
<feature type="transmembrane region" description="Helical" evidence="6">
    <location>
        <begin position="99"/>
        <end position="118"/>
    </location>
</feature>
<dbReference type="STRING" id="742823.HMPREF9465_00997"/>
<feature type="transmembrane region" description="Helical" evidence="6">
    <location>
        <begin position="124"/>
        <end position="145"/>
    </location>
</feature>
<dbReference type="GO" id="GO:0005886">
    <property type="term" value="C:plasma membrane"/>
    <property type="evidence" value="ECO:0007669"/>
    <property type="project" value="UniProtKB-SubCell"/>
</dbReference>
<evidence type="ECO:0000259" key="7">
    <source>
        <dbReference type="PROSITE" id="PS50850"/>
    </source>
</evidence>
<organism evidence="8 9">
    <name type="scientific">Sutterella wadsworthensis 2_1_59BFAA</name>
    <dbReference type="NCBI Taxonomy" id="742823"/>
    <lineage>
        <taxon>Bacteria</taxon>
        <taxon>Pseudomonadati</taxon>
        <taxon>Pseudomonadota</taxon>
        <taxon>Betaproteobacteria</taxon>
        <taxon>Burkholderiales</taxon>
        <taxon>Sutterellaceae</taxon>
        <taxon>Sutterella</taxon>
    </lineage>
</organism>
<feature type="transmembrane region" description="Helical" evidence="6">
    <location>
        <begin position="346"/>
        <end position="368"/>
    </location>
</feature>
<dbReference type="Gene3D" id="1.20.1250.20">
    <property type="entry name" value="MFS general substrate transporter like domains"/>
    <property type="match status" value="1"/>
</dbReference>
<comment type="subcellular location">
    <subcellularLocation>
        <location evidence="1">Cell membrane</location>
        <topology evidence="1">Multi-pass membrane protein</topology>
    </subcellularLocation>
</comment>
<feature type="transmembrane region" description="Helical" evidence="6">
    <location>
        <begin position="262"/>
        <end position="284"/>
    </location>
</feature>
<dbReference type="SUPFAM" id="SSF103473">
    <property type="entry name" value="MFS general substrate transporter"/>
    <property type="match status" value="1"/>
</dbReference>
<reference evidence="8 9" key="1">
    <citation type="submission" date="2012-05" db="EMBL/GenBank/DDBJ databases">
        <title>The Genome Sequence of Sutterella wadsworthensis 2_1_59BFAA.</title>
        <authorList>
            <consortium name="The Broad Institute Genome Sequencing Platform"/>
            <person name="Earl A."/>
            <person name="Ward D."/>
            <person name="Feldgarden M."/>
            <person name="Gevers D."/>
            <person name="Daigneault M."/>
            <person name="Strauss J."/>
            <person name="Allen-Vercoe E."/>
            <person name="Walker B."/>
            <person name="Young S.K."/>
            <person name="Zeng Q."/>
            <person name="Gargeya S."/>
            <person name="Fitzgerald M."/>
            <person name="Haas B."/>
            <person name="Abouelleil A."/>
            <person name="Alvarado L."/>
            <person name="Arachchi H.M."/>
            <person name="Berlin A.M."/>
            <person name="Chapman S.B."/>
            <person name="Goldberg J."/>
            <person name="Griggs A."/>
            <person name="Gujja S."/>
            <person name="Hansen M."/>
            <person name="Howarth C."/>
            <person name="Imamovic A."/>
            <person name="Larimer J."/>
            <person name="McCowen C."/>
            <person name="Montmayeur A."/>
            <person name="Murphy C."/>
            <person name="Neiman D."/>
            <person name="Pearson M."/>
            <person name="Priest M."/>
            <person name="Roberts A."/>
            <person name="Saif S."/>
            <person name="Shea T."/>
            <person name="Sisk P."/>
            <person name="Sykes S."/>
            <person name="Wortman J."/>
            <person name="Nusbaum C."/>
            <person name="Birren B."/>
        </authorList>
    </citation>
    <scope>NUCLEOTIDE SEQUENCE [LARGE SCALE GENOMIC DNA]</scope>
    <source>
        <strain evidence="8 9">2_1_59BFAA</strain>
    </source>
</reference>
<dbReference type="Proteomes" id="UP000005835">
    <property type="component" value="Unassembled WGS sequence"/>
</dbReference>
<feature type="transmembrane region" description="Helical" evidence="6">
    <location>
        <begin position="66"/>
        <end position="87"/>
    </location>
</feature>
<comment type="caution">
    <text evidence="8">The sequence shown here is derived from an EMBL/GenBank/DDBJ whole genome shotgun (WGS) entry which is preliminary data.</text>
</comment>
<dbReference type="InterPro" id="IPR020846">
    <property type="entry name" value="MFS_dom"/>
</dbReference>
<name>K1JMG6_9BURK</name>
<evidence type="ECO:0000256" key="4">
    <source>
        <dbReference type="ARBA" id="ARBA00022989"/>
    </source>
</evidence>
<dbReference type="PROSITE" id="PS50850">
    <property type="entry name" value="MFS"/>
    <property type="match status" value="1"/>
</dbReference>
<dbReference type="NCBIfam" id="NF002921">
    <property type="entry name" value="PRK03545.1"/>
    <property type="match status" value="1"/>
</dbReference>
<keyword evidence="2" id="KW-1003">Cell membrane</keyword>
<feature type="transmembrane region" description="Helical" evidence="6">
    <location>
        <begin position="224"/>
        <end position="247"/>
    </location>
</feature>
<dbReference type="GO" id="GO:0022857">
    <property type="term" value="F:transmembrane transporter activity"/>
    <property type="evidence" value="ECO:0007669"/>
    <property type="project" value="InterPro"/>
</dbReference>
<keyword evidence="5 6" id="KW-0472">Membrane</keyword>
<keyword evidence="4 6" id="KW-1133">Transmembrane helix</keyword>
<feature type="domain" description="Major facilitator superfamily (MFS) profile" evidence="7">
    <location>
        <begin position="29"/>
        <end position="403"/>
    </location>
</feature>
<dbReference type="InterPro" id="IPR011701">
    <property type="entry name" value="MFS"/>
</dbReference>
<dbReference type="CDD" id="cd17324">
    <property type="entry name" value="MFS_NepI_like"/>
    <property type="match status" value="1"/>
</dbReference>
<keyword evidence="3 6" id="KW-0812">Transmembrane</keyword>
<protein>
    <submittedName>
        <fullName evidence="8">Multidrug resistance protein</fullName>
    </submittedName>
</protein>
<sequence length="410" mass="43999">MKTTVPDKIKAHIIMTDTGEKTIFMRWLPVLTLTLCTFVFNTSEFIPIGLLTDIGRDFGRTEAEMGWLVTTYAWVVALMSLPLMLLASKMECRRLMMSVLALFVASHVLSVVASNYWILLASRLGVACSHAIFWSVVSPLAVEVAPKHKTSAALGLVVAGSSIAMIAGLPLGRVLGLYLGWRMTFLAIGLVAAIALVCLWRFFPSVHSRNAVALDKVPALLSRPALMGIYILTPLIMTGNFTVYSYIEPFLAQVTGMHPDRITWVLVAYGAVGILGSWIFSHFFDRRPIGFLQFSVFGIVASLFLMAPLGGGELTIVLLCIFWGLAVTLYNLVFQSAIIRAVPSGTAVAMSVYSGIYNVGIGSGALVGGLVCTHASIADIGWAGGAIAAAGALFCLLRVGPVMRGVFAKS</sequence>
<evidence type="ECO:0000256" key="3">
    <source>
        <dbReference type="ARBA" id="ARBA00022692"/>
    </source>
</evidence>
<evidence type="ECO:0000313" key="9">
    <source>
        <dbReference type="Proteomes" id="UP000005835"/>
    </source>
</evidence>
<evidence type="ECO:0000313" key="8">
    <source>
        <dbReference type="EMBL" id="EKB31386.1"/>
    </source>
</evidence>
<dbReference type="eggNOG" id="COG2814">
    <property type="taxonomic scope" value="Bacteria"/>
</dbReference>
<evidence type="ECO:0000256" key="5">
    <source>
        <dbReference type="ARBA" id="ARBA00023136"/>
    </source>
</evidence>
<dbReference type="HOGENOM" id="CLU_001265_61_1_4"/>
<feature type="transmembrane region" description="Helical" evidence="6">
    <location>
        <begin position="291"/>
        <end position="310"/>
    </location>
</feature>
<feature type="transmembrane region" description="Helical" evidence="6">
    <location>
        <begin position="27"/>
        <end position="46"/>
    </location>
</feature>
<dbReference type="PANTHER" id="PTHR43124:SF4">
    <property type="entry name" value="SUGAR EFFLUX TRANSPORTER"/>
    <property type="match status" value="1"/>
</dbReference>
<evidence type="ECO:0000256" key="2">
    <source>
        <dbReference type="ARBA" id="ARBA00022475"/>
    </source>
</evidence>
<proteinExistence type="predicted"/>